<dbReference type="Proteomes" id="UP000054725">
    <property type="component" value="Unassembled WGS sequence"/>
</dbReference>
<reference evidence="2 3" key="1">
    <citation type="submission" date="2015-11" db="EMBL/GenBank/DDBJ databases">
        <title>Genomic analysis of 38 Legionella species identifies large and diverse effector repertoires.</title>
        <authorList>
            <person name="Burstein D."/>
            <person name="Amaro F."/>
            <person name="Zusman T."/>
            <person name="Lifshitz Z."/>
            <person name="Cohen O."/>
            <person name="Gilbert J.A."/>
            <person name="Pupko T."/>
            <person name="Shuman H.A."/>
            <person name="Segal G."/>
        </authorList>
    </citation>
    <scope>NUCLEOTIDE SEQUENCE [LARGE SCALE GENOMIC DNA]</scope>
    <source>
        <strain evidence="2 3">ATCC 49506</strain>
    </source>
</reference>
<evidence type="ECO:0000256" key="1">
    <source>
        <dbReference type="SAM" id="Phobius"/>
    </source>
</evidence>
<keyword evidence="1" id="KW-1133">Transmembrane helix</keyword>
<organism evidence="2 3">
    <name type="scientific">Legionella nautarum</name>
    <dbReference type="NCBI Taxonomy" id="45070"/>
    <lineage>
        <taxon>Bacteria</taxon>
        <taxon>Pseudomonadati</taxon>
        <taxon>Pseudomonadota</taxon>
        <taxon>Gammaproteobacteria</taxon>
        <taxon>Legionellales</taxon>
        <taxon>Legionellaceae</taxon>
        <taxon>Legionella</taxon>
    </lineage>
</organism>
<keyword evidence="1" id="KW-0472">Membrane</keyword>
<keyword evidence="3" id="KW-1185">Reference proteome</keyword>
<dbReference type="EMBL" id="LNYO01000013">
    <property type="protein sequence ID" value="KTD36436.1"/>
    <property type="molecule type" value="Genomic_DNA"/>
</dbReference>
<feature type="transmembrane region" description="Helical" evidence="1">
    <location>
        <begin position="246"/>
        <end position="264"/>
    </location>
</feature>
<dbReference type="RefSeq" id="WP_238585926.1">
    <property type="nucleotide sequence ID" value="NZ_CAAAIF010000014.1"/>
</dbReference>
<dbReference type="PATRIC" id="fig|45070.6.peg.1487"/>
<feature type="transmembrane region" description="Helical" evidence="1">
    <location>
        <begin position="132"/>
        <end position="152"/>
    </location>
</feature>
<feature type="transmembrane region" description="Helical" evidence="1">
    <location>
        <begin position="12"/>
        <end position="33"/>
    </location>
</feature>
<feature type="transmembrane region" description="Helical" evidence="1">
    <location>
        <begin position="74"/>
        <end position="94"/>
    </location>
</feature>
<feature type="transmembrane region" description="Helical" evidence="1">
    <location>
        <begin position="159"/>
        <end position="185"/>
    </location>
</feature>
<proteinExistence type="predicted"/>
<feature type="transmembrane region" description="Helical" evidence="1">
    <location>
        <begin position="191"/>
        <end position="213"/>
    </location>
</feature>
<feature type="transmembrane region" description="Helical" evidence="1">
    <location>
        <begin position="300"/>
        <end position="317"/>
    </location>
</feature>
<comment type="caution">
    <text evidence="2">The sequence shown here is derived from an EMBL/GenBank/DDBJ whole genome shotgun (WGS) entry which is preliminary data.</text>
</comment>
<evidence type="ECO:0000313" key="2">
    <source>
        <dbReference type="EMBL" id="KTD36436.1"/>
    </source>
</evidence>
<feature type="transmembrane region" description="Helical" evidence="1">
    <location>
        <begin position="276"/>
        <end position="293"/>
    </location>
</feature>
<feature type="transmembrane region" description="Helical" evidence="1">
    <location>
        <begin position="329"/>
        <end position="348"/>
    </location>
</feature>
<feature type="transmembrane region" description="Helical" evidence="1">
    <location>
        <begin position="106"/>
        <end position="126"/>
    </location>
</feature>
<sequence length="367" mass="43637">MINKDILHYKYRFISVVLLLGYAFIHTQLSGVYTESSLEQLMNFSARLPFEQRILVPALANGLSRVFPLTVDKLFFLLEWLFISLFYFSLFQLLKLEFNQRQAQLLAWLSILLLPLMTVVNYRFRVYGSAPFFYPSDTAALFFMTLGFLLCLRAKWTYYIPWVFIATLNRESSILLVLLIPALYWQQIRRIIKPLIFALLSYLLARILILTVLHKVPGQLMDWYFHFSTHTYFEVNLLWLLEGQNILLLVFALVGLPLFWFSFFDYLPLQLRPLRYLALFYFFALLSVGNFMESRIFSEIFVLLYFPVCLAIKNWLMRQAPILPTKLGIAYYIDRYAVLGLLFFVLVFRQHLNHWVIWLANQPWLQR</sequence>
<keyword evidence="1" id="KW-0812">Transmembrane</keyword>
<protein>
    <submittedName>
        <fullName evidence="2">Uncharacterized protein</fullName>
    </submittedName>
</protein>
<accession>A0A0W0WVY6</accession>
<evidence type="ECO:0000313" key="3">
    <source>
        <dbReference type="Proteomes" id="UP000054725"/>
    </source>
</evidence>
<dbReference type="AlphaFoldDB" id="A0A0W0WVY6"/>
<gene>
    <name evidence="2" type="ORF">Lnau_1420</name>
</gene>
<name>A0A0W0WVY6_9GAMM</name>